<keyword evidence="3" id="KW-1185">Reference proteome</keyword>
<dbReference type="CDD" id="cd09272">
    <property type="entry name" value="RNase_HI_RT_Ty1"/>
    <property type="match status" value="1"/>
</dbReference>
<feature type="compositionally biased region" description="Low complexity" evidence="1">
    <location>
        <begin position="483"/>
        <end position="492"/>
    </location>
</feature>
<sequence length="783" mass="87646">MDSCDPVDTPMVDRLKLDEDPLGILVDQTRFLYGRLPIISLPADLTLYSLYACVLDTAMALTAYADADHASCQNTQRKAEYIAMSGCCAQILWMRSQLTDYGFVFNKIPLYCDNRSAIALCCNNVQHSRSKHIDIRHHFIREQVEKGVVELYFVTTDYQLADIFTKALPRERFEFILPRLGMKSMSPETLKRLQEGEEEFTYVDTMADMNIPAIDALAEEAPAIAPPIRTDDQILPSRNWVPIGKSNYVLDVLKPQKSLISQVVVAILKNTNFFRAFTASSTIPSIYIQQFWDTMRYDSTTGMYRCQLDEQWFDLHKEIIRDALQFTPTNDNDPFVAPPSSDTVIEYVNTLGYPCTLKNGIIHRSNIDYAERIWEEFVQSIQTFLTDKKNLATTARRKKKSTLLLIPSIRFTKLIIHYLKTKHNIHPRTTSPLHYSHDEIVLGTLRSVRKDGREIFECGKAKEGGVTESPKATKVTKPKAAKQTKPSTPKAAKVTKPADDTAPKHTSYQPPKSTPVPTEPSKKDQGKKRKPVKETSDAPSPAKRSKAGKVTKKRMPKSSLQLVDEFLDEGVPEKELVFDDEEANLQRALELSLKELEKQGPACSVVIREPDFGRIQPLPDVQGKGKEKVVEEQAAHDLLTLQTPKKKSHADQFIFQRRTPMPTEPSGHAESPSLDAEQALTDSETESDEEVPGIYAGVQDEGQAGPNPGEQDEGQAGPNPGKLDEGHAGSNPGDAVESQPQSSHVVHAGPNLEHMDLEITDASKQQNPKQMDEEFTTTAYPNV</sequence>
<dbReference type="PANTHER" id="PTHR11439:SF509">
    <property type="entry name" value="RNA-DIRECTED DNA POLYMERASE"/>
    <property type="match status" value="1"/>
</dbReference>
<dbReference type="InterPro" id="IPR003903">
    <property type="entry name" value="UIM_dom"/>
</dbReference>
<evidence type="ECO:0000256" key="1">
    <source>
        <dbReference type="SAM" id="MobiDB-lite"/>
    </source>
</evidence>
<feature type="compositionally biased region" description="Basic residues" evidence="1">
    <location>
        <begin position="543"/>
        <end position="556"/>
    </location>
</feature>
<feature type="region of interest" description="Disordered" evidence="1">
    <location>
        <begin position="635"/>
        <end position="783"/>
    </location>
</feature>
<dbReference type="PANTHER" id="PTHR11439">
    <property type="entry name" value="GAG-POL-RELATED RETROTRANSPOSON"/>
    <property type="match status" value="1"/>
</dbReference>
<dbReference type="EMBL" id="BQNB010016794">
    <property type="protein sequence ID" value="GJT55866.1"/>
    <property type="molecule type" value="Genomic_DNA"/>
</dbReference>
<protein>
    <submittedName>
        <fullName evidence="2">Retrovirus-related pol polyprotein from transposon TNT 1-94</fullName>
    </submittedName>
</protein>
<name>A0ABQ5EXT5_9ASTR</name>
<comment type="caution">
    <text evidence="2">The sequence shown here is derived from an EMBL/GenBank/DDBJ whole genome shotgun (WGS) entry which is preliminary data.</text>
</comment>
<reference evidence="2" key="2">
    <citation type="submission" date="2022-01" db="EMBL/GenBank/DDBJ databases">
        <authorList>
            <person name="Yamashiro T."/>
            <person name="Shiraishi A."/>
            <person name="Satake H."/>
            <person name="Nakayama K."/>
        </authorList>
    </citation>
    <scope>NUCLEOTIDE SEQUENCE</scope>
</reference>
<feature type="region of interest" description="Disordered" evidence="1">
    <location>
        <begin position="464"/>
        <end position="561"/>
    </location>
</feature>
<dbReference type="PROSITE" id="PS50330">
    <property type="entry name" value="UIM"/>
    <property type="match status" value="1"/>
</dbReference>
<dbReference type="Proteomes" id="UP001151760">
    <property type="component" value="Unassembled WGS sequence"/>
</dbReference>
<gene>
    <name evidence="2" type="ORF">Tco_0990920</name>
</gene>
<evidence type="ECO:0000313" key="2">
    <source>
        <dbReference type="EMBL" id="GJT55866.1"/>
    </source>
</evidence>
<proteinExistence type="predicted"/>
<organism evidence="2 3">
    <name type="scientific">Tanacetum coccineum</name>
    <dbReference type="NCBI Taxonomy" id="301880"/>
    <lineage>
        <taxon>Eukaryota</taxon>
        <taxon>Viridiplantae</taxon>
        <taxon>Streptophyta</taxon>
        <taxon>Embryophyta</taxon>
        <taxon>Tracheophyta</taxon>
        <taxon>Spermatophyta</taxon>
        <taxon>Magnoliopsida</taxon>
        <taxon>eudicotyledons</taxon>
        <taxon>Gunneridae</taxon>
        <taxon>Pentapetalae</taxon>
        <taxon>asterids</taxon>
        <taxon>campanulids</taxon>
        <taxon>Asterales</taxon>
        <taxon>Asteraceae</taxon>
        <taxon>Asteroideae</taxon>
        <taxon>Anthemideae</taxon>
        <taxon>Anthemidinae</taxon>
        <taxon>Tanacetum</taxon>
    </lineage>
</organism>
<reference evidence="2" key="1">
    <citation type="journal article" date="2022" name="Int. J. Mol. Sci.">
        <title>Draft Genome of Tanacetum Coccineum: Genomic Comparison of Closely Related Tanacetum-Family Plants.</title>
        <authorList>
            <person name="Yamashiro T."/>
            <person name="Shiraishi A."/>
            <person name="Nakayama K."/>
            <person name="Satake H."/>
        </authorList>
    </citation>
    <scope>NUCLEOTIDE SEQUENCE</scope>
</reference>
<evidence type="ECO:0000313" key="3">
    <source>
        <dbReference type="Proteomes" id="UP001151760"/>
    </source>
</evidence>
<accession>A0ABQ5EXT5</accession>